<dbReference type="GO" id="GO:0016298">
    <property type="term" value="F:lipase activity"/>
    <property type="evidence" value="ECO:0007669"/>
    <property type="project" value="InterPro"/>
</dbReference>
<dbReference type="PRINTS" id="PR00821">
    <property type="entry name" value="TAGLIPASE"/>
</dbReference>
<dbReference type="AlphaFoldDB" id="A0A7R9LL58"/>
<feature type="domain" description="Lipase" evidence="5">
    <location>
        <begin position="53"/>
        <end position="182"/>
    </location>
</feature>
<evidence type="ECO:0000313" key="7">
    <source>
        <dbReference type="Proteomes" id="UP000759131"/>
    </source>
</evidence>
<protein>
    <recommendedName>
        <fullName evidence="5">Lipase domain-containing protein</fullName>
    </recommendedName>
</protein>
<evidence type="ECO:0000256" key="3">
    <source>
        <dbReference type="ARBA" id="ARBA00022525"/>
    </source>
</evidence>
<comment type="subcellular location">
    <subcellularLocation>
        <location evidence="1">Secreted</location>
    </subcellularLocation>
</comment>
<dbReference type="InterPro" id="IPR000734">
    <property type="entry name" value="TAG_lipase"/>
</dbReference>
<keyword evidence="7" id="KW-1185">Reference proteome</keyword>
<dbReference type="Gene3D" id="3.40.50.1820">
    <property type="entry name" value="alpha/beta hydrolase"/>
    <property type="match status" value="1"/>
</dbReference>
<keyword evidence="3" id="KW-0964">Secreted</keyword>
<evidence type="ECO:0000259" key="5">
    <source>
        <dbReference type="Pfam" id="PF00151"/>
    </source>
</evidence>
<proteinExistence type="inferred from homology"/>
<dbReference type="Pfam" id="PF00151">
    <property type="entry name" value="Lipase"/>
    <property type="match status" value="2"/>
</dbReference>
<dbReference type="Proteomes" id="UP000759131">
    <property type="component" value="Unassembled WGS sequence"/>
</dbReference>
<dbReference type="OrthoDB" id="199913at2759"/>
<feature type="domain" description="Lipase" evidence="5">
    <location>
        <begin position="2"/>
        <end position="45"/>
    </location>
</feature>
<dbReference type="InterPro" id="IPR013818">
    <property type="entry name" value="Lipase"/>
</dbReference>
<organism evidence="6">
    <name type="scientific">Medioppia subpectinata</name>
    <dbReference type="NCBI Taxonomy" id="1979941"/>
    <lineage>
        <taxon>Eukaryota</taxon>
        <taxon>Metazoa</taxon>
        <taxon>Ecdysozoa</taxon>
        <taxon>Arthropoda</taxon>
        <taxon>Chelicerata</taxon>
        <taxon>Arachnida</taxon>
        <taxon>Acari</taxon>
        <taxon>Acariformes</taxon>
        <taxon>Sarcoptiformes</taxon>
        <taxon>Oribatida</taxon>
        <taxon>Brachypylina</taxon>
        <taxon>Oppioidea</taxon>
        <taxon>Oppiidae</taxon>
        <taxon>Medioppia</taxon>
    </lineage>
</organism>
<accession>A0A7R9LL58</accession>
<dbReference type="SUPFAM" id="SSF53474">
    <property type="entry name" value="alpha/beta-Hydrolases"/>
    <property type="match status" value="1"/>
</dbReference>
<dbReference type="GO" id="GO:0005615">
    <property type="term" value="C:extracellular space"/>
    <property type="evidence" value="ECO:0007669"/>
    <property type="project" value="TreeGrafter"/>
</dbReference>
<evidence type="ECO:0000313" key="6">
    <source>
        <dbReference type="EMBL" id="CAD7642951.1"/>
    </source>
</evidence>
<dbReference type="InterPro" id="IPR029058">
    <property type="entry name" value="AB_hydrolase_fold"/>
</dbReference>
<dbReference type="PANTHER" id="PTHR11610">
    <property type="entry name" value="LIPASE"/>
    <property type="match status" value="1"/>
</dbReference>
<evidence type="ECO:0000256" key="1">
    <source>
        <dbReference type="ARBA" id="ARBA00004613"/>
    </source>
</evidence>
<evidence type="ECO:0000256" key="4">
    <source>
        <dbReference type="RuleBase" id="RU004262"/>
    </source>
</evidence>
<comment type="similarity">
    <text evidence="2 4">Belongs to the AB hydrolase superfamily. Lipase family.</text>
</comment>
<reference evidence="6" key="1">
    <citation type="submission" date="2020-11" db="EMBL/GenBank/DDBJ databases">
        <authorList>
            <person name="Tran Van P."/>
        </authorList>
    </citation>
    <scope>NUCLEOTIDE SEQUENCE</scope>
</reference>
<sequence length="202" mass="21473">MGLSLSDVHIIGCSLGAHTSGFVGHSFPGQIGRITGLDPAYPGFAGPGIDKLNQTSFGIAENLVHIDFWPNNGVGNADCITPCMKDHFKNNAASVDNLSLCASCSHVMAANYFVDSIDPKHRNGTAHHNTDYDSYKEGVCNGISVENNSTCAIIGQLAILSKPHKNDTTGKSYYLNTNSKSPIEFNQSKAAWLSGLSLALQS</sequence>
<dbReference type="EMBL" id="CAJPIZ010028238">
    <property type="protein sequence ID" value="CAG2119428.1"/>
    <property type="molecule type" value="Genomic_DNA"/>
</dbReference>
<name>A0A7R9LL58_9ACAR</name>
<gene>
    <name evidence="6" type="ORF">OSB1V03_LOCUS19377</name>
</gene>
<dbReference type="GO" id="GO:0016042">
    <property type="term" value="P:lipid catabolic process"/>
    <property type="evidence" value="ECO:0007669"/>
    <property type="project" value="TreeGrafter"/>
</dbReference>
<evidence type="ECO:0000256" key="2">
    <source>
        <dbReference type="ARBA" id="ARBA00010701"/>
    </source>
</evidence>
<dbReference type="EMBL" id="OC882813">
    <property type="protein sequence ID" value="CAD7642951.1"/>
    <property type="molecule type" value="Genomic_DNA"/>
</dbReference>